<feature type="transmembrane region" description="Helical" evidence="1">
    <location>
        <begin position="535"/>
        <end position="557"/>
    </location>
</feature>
<keyword evidence="1" id="KW-0472">Membrane</keyword>
<reference evidence="3" key="1">
    <citation type="submission" date="2016-06" db="EMBL/GenBank/DDBJ databases">
        <title>Complete genome sequence of Actinoalloteichus fjordicus DSM 46855 (=ADI127-17), type strain of the new species Actinoalloteichus fjordicus.</title>
        <authorList>
            <person name="Ruckert C."/>
            <person name="Nouioui I."/>
            <person name="Willmese J."/>
            <person name="van Wezel G."/>
            <person name="Klenk H.-P."/>
            <person name="Kalinowski J."/>
            <person name="Zotchev S.B."/>
        </authorList>
    </citation>
    <scope>NUCLEOTIDE SEQUENCE [LARGE SCALE GENOMIC DNA]</scope>
    <source>
        <strain evidence="3">ADI127-7</strain>
    </source>
</reference>
<gene>
    <name evidence="2" type="ORF">UA74_20605</name>
</gene>
<dbReference type="KEGG" id="acad:UA74_20605"/>
<keyword evidence="3" id="KW-1185">Reference proteome</keyword>
<dbReference type="Proteomes" id="UP000185511">
    <property type="component" value="Chromosome"/>
</dbReference>
<organism evidence="2 3">
    <name type="scientific">Actinoalloteichus fjordicus</name>
    <dbReference type="NCBI Taxonomy" id="1612552"/>
    <lineage>
        <taxon>Bacteria</taxon>
        <taxon>Bacillati</taxon>
        <taxon>Actinomycetota</taxon>
        <taxon>Actinomycetes</taxon>
        <taxon>Pseudonocardiales</taxon>
        <taxon>Pseudonocardiaceae</taxon>
        <taxon>Actinoalloteichus</taxon>
    </lineage>
</organism>
<evidence type="ECO:0000313" key="3">
    <source>
        <dbReference type="Proteomes" id="UP000185511"/>
    </source>
</evidence>
<keyword evidence="1" id="KW-0812">Transmembrane</keyword>
<evidence type="ECO:0000256" key="1">
    <source>
        <dbReference type="SAM" id="Phobius"/>
    </source>
</evidence>
<name>A0AAC9PTR0_9PSEU</name>
<dbReference type="EMBL" id="CP016076">
    <property type="protein sequence ID" value="APU16146.1"/>
    <property type="molecule type" value="Genomic_DNA"/>
</dbReference>
<accession>A0AAC9PTR0</accession>
<proteinExistence type="predicted"/>
<dbReference type="AlphaFoldDB" id="A0AAC9PTR0"/>
<evidence type="ECO:0008006" key="4">
    <source>
        <dbReference type="Google" id="ProtNLM"/>
    </source>
</evidence>
<evidence type="ECO:0000313" key="2">
    <source>
        <dbReference type="EMBL" id="APU16146.1"/>
    </source>
</evidence>
<sequence length="574" mass="60463">MPRVDPRHGPAAADGARWQTYRPCRTVLAVARTLTSAIRLLEATTVFLGDPRVQVVFTVHAGSRFSTGVAELLRALPVAVVPWDAVPELRCDLVITASEKVDLAQVGDAPVLVLPHGIGFHKYVPEVDAPTSRLSGLVPADLLDSGRVTLAITHPDQAEQLAAASPATVGRTALIGDTSHDAVLGSVGRRDRYRELLGVSPARRLLVVSSTWGEQSLLGTRPELLDRLLAELPVDEYRVAAVVHPNAWTWHGGWQLDQWLDSAMRAGLLLLPPTRGWHAALVAADLLIGDHGSVSLYGATVGRPVLLAAFGTEVVPGTPLAEFGRTADRLDPATGLREQVDKAMAVHDPLRFRPLADAAFAAPGRAVDLLRTLCHELLSLAEPAAEPVLDAAPDPLPARRPVHSLEVASTFVAPSTVVLHRVPAAVRGRRIDVPHSGSRHLLVDAEEPNLRLFGDAAVLTRSRAPEAAEPTAAHPSGGAEAAVEAAAAAWLAEALRRNPGARLAATAVAGGTLLGLRDGRRLRIAADDGGKPDTMLAASAAYAALLAGVLGAGRLFVRVGAAERVLTMTLVEPA</sequence>
<protein>
    <recommendedName>
        <fullName evidence="4">Translation initiation factor IF-2</fullName>
    </recommendedName>
</protein>
<keyword evidence="1" id="KW-1133">Transmembrane helix</keyword>